<reference evidence="2 3" key="1">
    <citation type="submission" date="2020-06" db="EMBL/GenBank/DDBJ databases">
        <authorList>
            <person name="Li R."/>
            <person name="Bekaert M."/>
        </authorList>
    </citation>
    <scope>NUCLEOTIDE SEQUENCE [LARGE SCALE GENOMIC DNA]</scope>
    <source>
        <strain evidence="3">wild</strain>
    </source>
</reference>
<evidence type="ECO:0000256" key="1">
    <source>
        <dbReference type="SAM" id="Phobius"/>
    </source>
</evidence>
<evidence type="ECO:0000313" key="3">
    <source>
        <dbReference type="Proteomes" id="UP000507470"/>
    </source>
</evidence>
<evidence type="ECO:0000313" key="2">
    <source>
        <dbReference type="EMBL" id="CAC5394659.1"/>
    </source>
</evidence>
<keyword evidence="1" id="KW-0472">Membrane</keyword>
<keyword evidence="3" id="KW-1185">Reference proteome</keyword>
<dbReference type="OrthoDB" id="6194462at2759"/>
<accession>A0A6J8CH87</accession>
<feature type="transmembrane region" description="Helical" evidence="1">
    <location>
        <begin position="7"/>
        <end position="27"/>
    </location>
</feature>
<keyword evidence="1" id="KW-0812">Transmembrane</keyword>
<dbReference type="EMBL" id="CACVKT020005344">
    <property type="protein sequence ID" value="CAC5394659.1"/>
    <property type="molecule type" value="Genomic_DNA"/>
</dbReference>
<keyword evidence="1" id="KW-1133">Transmembrane helix</keyword>
<dbReference type="Proteomes" id="UP000507470">
    <property type="component" value="Unassembled WGS sequence"/>
</dbReference>
<organism evidence="2 3">
    <name type="scientific">Mytilus coruscus</name>
    <name type="common">Sea mussel</name>
    <dbReference type="NCBI Taxonomy" id="42192"/>
    <lineage>
        <taxon>Eukaryota</taxon>
        <taxon>Metazoa</taxon>
        <taxon>Spiralia</taxon>
        <taxon>Lophotrochozoa</taxon>
        <taxon>Mollusca</taxon>
        <taxon>Bivalvia</taxon>
        <taxon>Autobranchia</taxon>
        <taxon>Pteriomorphia</taxon>
        <taxon>Mytilida</taxon>
        <taxon>Mytiloidea</taxon>
        <taxon>Mytilidae</taxon>
        <taxon>Mytilinae</taxon>
        <taxon>Mytilus</taxon>
    </lineage>
</organism>
<sequence length="193" mass="20328">MENLSRFVGIWIVFAIYIAVSVEGVAYDGTCTGSGVGNCADTNNICDATSHKCACSSTSYLKDGTTECADKIALAGTCTASPTGQCADSNAKCHATDLICVCMSNYFANKNAACASRKNPNATCGGDECVTHASCVSSKCKCDAGYTPSPTTSPTMCSSVIKFAALPYMYVIPIHVSMMFILDHFKVFVFCDI</sequence>
<name>A0A6J8CH87_MYTCO</name>
<dbReference type="AlphaFoldDB" id="A0A6J8CH87"/>
<gene>
    <name evidence="2" type="ORF">MCOR_29388</name>
</gene>
<protein>
    <recommendedName>
        <fullName evidence="4">EB domain-containing protein</fullName>
    </recommendedName>
</protein>
<proteinExistence type="predicted"/>
<evidence type="ECO:0008006" key="4">
    <source>
        <dbReference type="Google" id="ProtNLM"/>
    </source>
</evidence>